<evidence type="ECO:0000313" key="4">
    <source>
        <dbReference type="Proteomes" id="UP001321748"/>
    </source>
</evidence>
<sequence>MQSYGQPQYGQQAQPQQPQFTQQGQFMGGQPSVPQVPPTYSGELGANGQPAFNQPWYGISFGAAVKRFFTKYVDFTGRASKGEFWWPVLMIALVDIILNIITSPMGTVGDYIGYVWRLAIVLPMLAVTTRRIHDSNTAGWWTILPAVLTYGGLGIMYSTINSLDPDILMYQDTSAIDESTLMTIGWGVIAACAGLIIWLVFGVRQSNPLGTRFDKQSQDQGQNPNPMQ</sequence>
<feature type="transmembrane region" description="Helical" evidence="2">
    <location>
        <begin position="180"/>
        <end position="203"/>
    </location>
</feature>
<protein>
    <recommendedName>
        <fullName evidence="5">DUF805 domain-containing protein</fullName>
    </recommendedName>
</protein>
<keyword evidence="2" id="KW-0812">Transmembrane</keyword>
<keyword evidence="4" id="KW-1185">Reference proteome</keyword>
<dbReference type="PANTHER" id="PTHR34980:SF2">
    <property type="entry name" value="INNER MEMBRANE PROTEIN YHAH-RELATED"/>
    <property type="match status" value="1"/>
</dbReference>
<name>A0ABN6SGT8_9BIFI</name>
<feature type="compositionally biased region" description="Low complexity" evidence="1">
    <location>
        <begin position="1"/>
        <end position="31"/>
    </location>
</feature>
<gene>
    <name evidence="3" type="ORF">KIMH_02370</name>
</gene>
<keyword evidence="2" id="KW-1133">Transmembrane helix</keyword>
<accession>A0ABN6SGT8</accession>
<dbReference type="PANTHER" id="PTHR34980">
    <property type="entry name" value="INNER MEMBRANE PROTEIN-RELATED-RELATED"/>
    <property type="match status" value="1"/>
</dbReference>
<evidence type="ECO:0008006" key="5">
    <source>
        <dbReference type="Google" id="ProtNLM"/>
    </source>
</evidence>
<feature type="transmembrane region" description="Helical" evidence="2">
    <location>
        <begin position="111"/>
        <end position="128"/>
    </location>
</feature>
<dbReference type="InterPro" id="IPR008523">
    <property type="entry name" value="DUF805"/>
</dbReference>
<feature type="transmembrane region" description="Helical" evidence="2">
    <location>
        <begin position="84"/>
        <end position="105"/>
    </location>
</feature>
<dbReference type="Pfam" id="PF05656">
    <property type="entry name" value="DUF805"/>
    <property type="match status" value="1"/>
</dbReference>
<evidence type="ECO:0000256" key="2">
    <source>
        <dbReference type="SAM" id="Phobius"/>
    </source>
</evidence>
<proteinExistence type="predicted"/>
<feature type="region of interest" description="Disordered" evidence="1">
    <location>
        <begin position="1"/>
        <end position="32"/>
    </location>
</feature>
<feature type="transmembrane region" description="Helical" evidence="2">
    <location>
        <begin position="140"/>
        <end position="160"/>
    </location>
</feature>
<keyword evidence="2" id="KW-0472">Membrane</keyword>
<evidence type="ECO:0000256" key="1">
    <source>
        <dbReference type="SAM" id="MobiDB-lite"/>
    </source>
</evidence>
<organism evidence="3 4">
    <name type="scientific">Bombiscardovia apis</name>
    <dbReference type="NCBI Taxonomy" id="2932182"/>
    <lineage>
        <taxon>Bacteria</taxon>
        <taxon>Bacillati</taxon>
        <taxon>Actinomycetota</taxon>
        <taxon>Actinomycetes</taxon>
        <taxon>Bifidobacteriales</taxon>
        <taxon>Bifidobacteriaceae</taxon>
        <taxon>Bombiscardovia</taxon>
    </lineage>
</organism>
<dbReference type="EMBL" id="AP026800">
    <property type="protein sequence ID" value="BDR54126.1"/>
    <property type="molecule type" value="Genomic_DNA"/>
</dbReference>
<reference evidence="3 4" key="1">
    <citation type="journal article" date="2023" name="Microbiol. Spectr.">
        <title>Symbiosis of Carpenter Bees with Uncharacterized Lactic Acid Bacteria Showing NAD Auxotrophy.</title>
        <authorList>
            <person name="Kawasaki S."/>
            <person name="Ozawa K."/>
            <person name="Mori T."/>
            <person name="Yamamoto A."/>
            <person name="Ito M."/>
            <person name="Ohkuma M."/>
            <person name="Sakamoto M."/>
            <person name="Matsutani M."/>
        </authorList>
    </citation>
    <scope>NUCLEOTIDE SEQUENCE [LARGE SCALE GENOMIC DNA]</scope>
    <source>
        <strain evidence="3 4">KimH</strain>
    </source>
</reference>
<evidence type="ECO:0000313" key="3">
    <source>
        <dbReference type="EMBL" id="BDR54126.1"/>
    </source>
</evidence>
<dbReference type="Proteomes" id="UP001321748">
    <property type="component" value="Chromosome"/>
</dbReference>